<dbReference type="SUPFAM" id="SSF55298">
    <property type="entry name" value="YjgF-like"/>
    <property type="match status" value="1"/>
</dbReference>
<evidence type="ECO:0000313" key="2">
    <source>
        <dbReference type="Proteomes" id="UP001479436"/>
    </source>
</evidence>
<dbReference type="InterPro" id="IPR035959">
    <property type="entry name" value="RutC-like_sf"/>
</dbReference>
<comment type="caution">
    <text evidence="1">The sequence shown here is derived from an EMBL/GenBank/DDBJ whole genome shotgun (WGS) entry which is preliminary data.</text>
</comment>
<dbReference type="Gene3D" id="3.30.1330.40">
    <property type="entry name" value="RutC-like"/>
    <property type="match status" value="1"/>
</dbReference>
<dbReference type="CDD" id="cd00448">
    <property type="entry name" value="YjgF_YER057c_UK114_family"/>
    <property type="match status" value="1"/>
</dbReference>
<accession>A0ABR2W681</accession>
<dbReference type="Pfam" id="PF01042">
    <property type="entry name" value="Ribonuc_L-PSP"/>
    <property type="match status" value="1"/>
</dbReference>
<protein>
    <recommendedName>
        <fullName evidence="3">2-aminomuconate deaminase</fullName>
    </recommendedName>
</protein>
<dbReference type="InterPro" id="IPR006175">
    <property type="entry name" value="YjgF/YER057c/UK114"/>
</dbReference>
<gene>
    <name evidence="1" type="ORF">K7432_003398</name>
</gene>
<dbReference type="EMBL" id="JASJQH010006979">
    <property type="protein sequence ID" value="KAK9721476.1"/>
    <property type="molecule type" value="Genomic_DNA"/>
</dbReference>
<organism evidence="1 2">
    <name type="scientific">Basidiobolus ranarum</name>
    <dbReference type="NCBI Taxonomy" id="34480"/>
    <lineage>
        <taxon>Eukaryota</taxon>
        <taxon>Fungi</taxon>
        <taxon>Fungi incertae sedis</taxon>
        <taxon>Zoopagomycota</taxon>
        <taxon>Entomophthoromycotina</taxon>
        <taxon>Basidiobolomycetes</taxon>
        <taxon>Basidiobolales</taxon>
        <taxon>Basidiobolaceae</taxon>
        <taxon>Basidiobolus</taxon>
    </lineage>
</organism>
<dbReference type="Proteomes" id="UP001479436">
    <property type="component" value="Unassembled WGS sequence"/>
</dbReference>
<proteinExistence type="predicted"/>
<dbReference type="PANTHER" id="PTHR11803">
    <property type="entry name" value="2-IMINOBUTANOATE/2-IMINOPROPANOATE DEAMINASE RIDA"/>
    <property type="match status" value="1"/>
</dbReference>
<dbReference type="PANTHER" id="PTHR11803:SF48">
    <property type="entry name" value="2-AMINOMUCONATE DEAMINASE"/>
    <property type="match status" value="1"/>
</dbReference>
<sequence length="138" mass="15266">MNGESIILGDRAQALANYPHARKVGDFLYVSGISSRRPDNTYDGVTQLADGTYKLDVKAQTKAVIENIRVILQKAGGDLGNIVDVTIFLVNMEDYQAFNEVYNQYFTAENGPSRTCVAVKQLPGKHLLIEIKAVAYLR</sequence>
<keyword evidence="2" id="KW-1185">Reference proteome</keyword>
<evidence type="ECO:0008006" key="3">
    <source>
        <dbReference type="Google" id="ProtNLM"/>
    </source>
</evidence>
<name>A0ABR2W681_9FUNG</name>
<reference evidence="1 2" key="1">
    <citation type="submission" date="2023-04" db="EMBL/GenBank/DDBJ databases">
        <title>Genome of Basidiobolus ranarum AG-B5.</title>
        <authorList>
            <person name="Stajich J.E."/>
            <person name="Carter-House D."/>
            <person name="Gryganskyi A."/>
        </authorList>
    </citation>
    <scope>NUCLEOTIDE SEQUENCE [LARGE SCALE GENOMIC DNA]</scope>
    <source>
        <strain evidence="1 2">AG-B5</strain>
    </source>
</reference>
<evidence type="ECO:0000313" key="1">
    <source>
        <dbReference type="EMBL" id="KAK9721476.1"/>
    </source>
</evidence>